<feature type="compositionally biased region" description="Basic and acidic residues" evidence="10">
    <location>
        <begin position="436"/>
        <end position="456"/>
    </location>
</feature>
<feature type="region of interest" description="Disordered" evidence="10">
    <location>
        <begin position="527"/>
        <end position="618"/>
    </location>
</feature>
<dbReference type="PANTHER" id="PTHR31576">
    <property type="entry name" value="TATA BOX-BINDING PROTEIN-ASSOCIATED FACTOR RNA POLYMERASE I SUBUNIT B"/>
    <property type="match status" value="1"/>
</dbReference>
<evidence type="ECO:0000256" key="2">
    <source>
        <dbReference type="ARBA" id="ARBA00006899"/>
    </source>
</evidence>
<evidence type="ECO:0000313" key="12">
    <source>
        <dbReference type="EMBL" id="RYR10971.1"/>
    </source>
</evidence>
<feature type="compositionally biased region" description="Basic and acidic residues" evidence="10">
    <location>
        <begin position="595"/>
        <end position="604"/>
    </location>
</feature>
<comment type="caution">
    <text evidence="12">The sequence shown here is derived from an EMBL/GenBank/DDBJ whole genome shotgun (WGS) entry which is preliminary data.</text>
</comment>
<dbReference type="Proteomes" id="UP000289738">
    <property type="component" value="Chromosome B05"/>
</dbReference>
<evidence type="ECO:0000256" key="5">
    <source>
        <dbReference type="ARBA" id="ARBA00022833"/>
    </source>
</evidence>
<dbReference type="GO" id="GO:0070860">
    <property type="term" value="C:RNA polymerase I core factor complex"/>
    <property type="evidence" value="ECO:0007669"/>
    <property type="project" value="InterPro"/>
</dbReference>
<evidence type="ECO:0000256" key="8">
    <source>
        <dbReference type="ARBA" id="ARBA00023163"/>
    </source>
</evidence>
<keyword evidence="5" id="KW-0862">Zinc</keyword>
<feature type="compositionally biased region" description="Acidic residues" evidence="10">
    <location>
        <begin position="584"/>
        <end position="594"/>
    </location>
</feature>
<evidence type="ECO:0000256" key="3">
    <source>
        <dbReference type="ARBA" id="ARBA00022723"/>
    </source>
</evidence>
<comment type="subcellular location">
    <subcellularLocation>
        <location evidence="1">Nucleus</location>
        <location evidence="1">Nucleolus</location>
    </subcellularLocation>
</comment>
<evidence type="ECO:0000256" key="7">
    <source>
        <dbReference type="ARBA" id="ARBA00023125"/>
    </source>
</evidence>
<dbReference type="GO" id="GO:0001164">
    <property type="term" value="F:RNA polymerase I core promoter sequence-specific DNA binding"/>
    <property type="evidence" value="ECO:0007669"/>
    <property type="project" value="InterPro"/>
</dbReference>
<dbReference type="Gramene" id="arahy.Tifrunner.gnm2.ann2.Ah15g086100.1">
    <property type="protein sequence ID" value="arahy.Tifrunner.gnm2.ann2.Ah15g086100.1-CDS"/>
    <property type="gene ID" value="arahy.Tifrunner.gnm2.ann2.Ah15g086100"/>
</dbReference>
<gene>
    <name evidence="12" type="ORF">Ahy_B05g079461</name>
</gene>
<evidence type="ECO:0000256" key="9">
    <source>
        <dbReference type="ARBA" id="ARBA00023242"/>
    </source>
</evidence>
<dbReference type="Pfam" id="PF20644">
    <property type="entry name" value="Rrn7_cyclin_N"/>
    <property type="match status" value="1"/>
</dbReference>
<feature type="domain" description="Rrn7/TAF1B N-terminal cyclin" evidence="11">
    <location>
        <begin position="157"/>
        <end position="291"/>
    </location>
</feature>
<feature type="region of interest" description="Disordered" evidence="10">
    <location>
        <begin position="416"/>
        <end position="458"/>
    </location>
</feature>
<keyword evidence="6" id="KW-0805">Transcription regulation</keyword>
<keyword evidence="7" id="KW-0238">DNA-binding</keyword>
<reference evidence="12 13" key="1">
    <citation type="submission" date="2019-01" db="EMBL/GenBank/DDBJ databases">
        <title>Sequencing of cultivated peanut Arachis hypogaea provides insights into genome evolution and oil improvement.</title>
        <authorList>
            <person name="Chen X."/>
        </authorList>
    </citation>
    <scope>NUCLEOTIDE SEQUENCE [LARGE SCALE GENOMIC DNA]</scope>
    <source>
        <strain evidence="13">cv. Fuhuasheng</strain>
        <tissue evidence="12">Leaves</tissue>
    </source>
</reference>
<dbReference type="GO" id="GO:0042790">
    <property type="term" value="P:nucleolar large rRNA transcription by RNA polymerase I"/>
    <property type="evidence" value="ECO:0007669"/>
    <property type="project" value="TreeGrafter"/>
</dbReference>
<comment type="similarity">
    <text evidence="2">Belongs to the RRN7/TAF1B family.</text>
</comment>
<dbReference type="GO" id="GO:0008270">
    <property type="term" value="F:zinc ion binding"/>
    <property type="evidence" value="ECO:0007669"/>
    <property type="project" value="UniProtKB-KW"/>
</dbReference>
<dbReference type="OrthoDB" id="10069252at2759"/>
<organism evidence="12 13">
    <name type="scientific">Arachis hypogaea</name>
    <name type="common">Peanut</name>
    <dbReference type="NCBI Taxonomy" id="3818"/>
    <lineage>
        <taxon>Eukaryota</taxon>
        <taxon>Viridiplantae</taxon>
        <taxon>Streptophyta</taxon>
        <taxon>Embryophyta</taxon>
        <taxon>Tracheophyta</taxon>
        <taxon>Spermatophyta</taxon>
        <taxon>Magnoliopsida</taxon>
        <taxon>eudicotyledons</taxon>
        <taxon>Gunneridae</taxon>
        <taxon>Pentapetalae</taxon>
        <taxon>rosids</taxon>
        <taxon>fabids</taxon>
        <taxon>Fabales</taxon>
        <taxon>Fabaceae</taxon>
        <taxon>Papilionoideae</taxon>
        <taxon>50 kb inversion clade</taxon>
        <taxon>dalbergioids sensu lato</taxon>
        <taxon>Dalbergieae</taxon>
        <taxon>Pterocarpus clade</taxon>
        <taxon>Arachis</taxon>
    </lineage>
</organism>
<feature type="compositionally biased region" description="Basic and acidic residues" evidence="10">
    <location>
        <begin position="553"/>
        <end position="564"/>
    </location>
</feature>
<accession>A0A444Z9W8</accession>
<feature type="compositionally biased region" description="Polar residues" evidence="10">
    <location>
        <begin position="565"/>
        <end position="576"/>
    </location>
</feature>
<protein>
    <recommendedName>
        <fullName evidence="11">Rrn7/TAF1B N-terminal cyclin domain-containing protein</fullName>
    </recommendedName>
</protein>
<dbReference type="InterPro" id="IPR048540">
    <property type="entry name" value="Rrn7_cyclin_N"/>
</dbReference>
<dbReference type="STRING" id="3818.A0A444Z9W8"/>
<evidence type="ECO:0000256" key="1">
    <source>
        <dbReference type="ARBA" id="ARBA00004604"/>
    </source>
</evidence>
<dbReference type="AlphaFoldDB" id="A0A444Z9W8"/>
<sequence length="741" mass="84044">MADIDPHTLTCHACGNVGLVDGDDGFFYCNRCGSRSEDVVDTAVDDNDLYKSGGASAGIYLASQQRHRTSTVGIKAEPISQYDSQSVLLRNLGLDDDDNQTPGRSNAVEVKREEENYAPLFGDIHSVPEDFADVAGANVLSFEDYQNEVRMRYVLGLQIMVQLQCEALVKEFKVTPLICGLMPPIWLRFVFGTGVFNDDWADQVIHDSEMQHEEEEPEDRKTRAKYRDEPYNLYGQRAVMIWFRALKKRIPPSCTLAVSFLACHVAREPVLPSDLIKGTLEGKIPYISAFVEIEKRLGRPSSACPISSSVMFKPQRVLTVLKLETFAASIAQFIGLELPPVNFFGIARRYLQRLSLPSEKILPHVSRIYEWAMPPDLWLSLSERHFKLPIHVCVMSILVVAIRMLFNINGSGEWEKSLSNKGNTKDNGEKGTSFSSRDRPNSSEEDSDKDKMKQQENELDTSGLLQHLQAIYNDLADIQEYSKDLSTYLKHCRDVVFAGSEASYGNYEEEKMIEYLWNFYMNEKDTKPSVHGEQSNSSLNQTRSRDNASVGRTSERERTSKEHSNQPSLNDATSLGNHLPENVDKDDGDNDKDDDSSKSFRGSDESDSNAHSSEKPHVKEAIARMKLDMEENRFYYIPPIVKKKRRHDYLHYVRKIDEGALEYVAHADYYILLRACARVAQVDVRIMHIGVLKLERRLAWLEEQINECLQLKPEKISCKFCSDASPENESDDVPGLSDLDI</sequence>
<evidence type="ECO:0000256" key="10">
    <source>
        <dbReference type="SAM" id="MobiDB-lite"/>
    </source>
</evidence>
<feature type="compositionally biased region" description="Polar residues" evidence="10">
    <location>
        <begin position="532"/>
        <end position="542"/>
    </location>
</feature>
<feature type="compositionally biased region" description="Basic and acidic residues" evidence="10">
    <location>
        <begin position="416"/>
        <end position="429"/>
    </location>
</feature>
<evidence type="ECO:0000256" key="4">
    <source>
        <dbReference type="ARBA" id="ARBA00022771"/>
    </source>
</evidence>
<evidence type="ECO:0000259" key="11">
    <source>
        <dbReference type="Pfam" id="PF20644"/>
    </source>
</evidence>
<evidence type="ECO:0000313" key="13">
    <source>
        <dbReference type="Proteomes" id="UP000289738"/>
    </source>
</evidence>
<keyword evidence="13" id="KW-1185">Reference proteome</keyword>
<evidence type="ECO:0000256" key="6">
    <source>
        <dbReference type="ARBA" id="ARBA00023015"/>
    </source>
</evidence>
<keyword evidence="8" id="KW-0804">Transcription</keyword>
<keyword evidence="3" id="KW-0479">Metal-binding</keyword>
<dbReference type="InterPro" id="IPR033599">
    <property type="entry name" value="TAF1B/Rrn7"/>
</dbReference>
<keyword evidence="4" id="KW-0863">Zinc-finger</keyword>
<proteinExistence type="inferred from homology"/>
<dbReference type="EMBL" id="SDMP01000015">
    <property type="protein sequence ID" value="RYR10971.1"/>
    <property type="molecule type" value="Genomic_DNA"/>
</dbReference>
<keyword evidence="9" id="KW-0539">Nucleus</keyword>
<name>A0A444Z9W8_ARAHY</name>
<dbReference type="PANTHER" id="PTHR31576:SF2">
    <property type="entry name" value="TATA BOX-BINDING PROTEIN-ASSOCIATED FACTOR RNA POLYMERASE I SUBUNIT B"/>
    <property type="match status" value="1"/>
</dbReference>